<dbReference type="InterPro" id="IPR009057">
    <property type="entry name" value="Homeodomain-like_sf"/>
</dbReference>
<evidence type="ECO:0000313" key="7">
    <source>
        <dbReference type="Proteomes" id="UP000033497"/>
    </source>
</evidence>
<evidence type="ECO:0000259" key="5">
    <source>
        <dbReference type="PROSITE" id="PS01124"/>
    </source>
</evidence>
<dbReference type="InterPro" id="IPR018060">
    <property type="entry name" value="HTH_AraC"/>
</dbReference>
<feature type="transmembrane region" description="Helical" evidence="4">
    <location>
        <begin position="59"/>
        <end position="80"/>
    </location>
</feature>
<reference evidence="6 7" key="1">
    <citation type="submission" date="2014-10" db="EMBL/GenBank/DDBJ databases">
        <title>Genome sequencing of Vitellibacter vladivostokensis KMM 3516.</title>
        <authorList>
            <person name="Thevarajoo S."/>
            <person name="Selvaratnam C."/>
            <person name="Goh K.M."/>
            <person name="Chong C.S."/>
        </authorList>
    </citation>
    <scope>NUCLEOTIDE SEQUENCE [LARGE SCALE GENOMIC DNA]</scope>
    <source>
        <strain evidence="6 7">KMM 3516</strain>
    </source>
</reference>
<keyword evidence="4" id="KW-0812">Transmembrane</keyword>
<keyword evidence="4" id="KW-1133">Transmembrane helix</keyword>
<feature type="transmembrane region" description="Helical" evidence="4">
    <location>
        <begin position="116"/>
        <end position="142"/>
    </location>
</feature>
<dbReference type="Proteomes" id="UP000033497">
    <property type="component" value="Unassembled WGS sequence"/>
</dbReference>
<dbReference type="PANTHER" id="PTHR43280:SF29">
    <property type="entry name" value="ARAC-FAMILY TRANSCRIPTIONAL REGULATOR"/>
    <property type="match status" value="1"/>
</dbReference>
<evidence type="ECO:0000313" key="6">
    <source>
        <dbReference type="EMBL" id="KJJ38239.1"/>
    </source>
</evidence>
<keyword evidence="3" id="KW-0804">Transcription</keyword>
<feature type="domain" description="HTH araC/xylS-type" evidence="5">
    <location>
        <begin position="236"/>
        <end position="340"/>
    </location>
</feature>
<gene>
    <name evidence="6" type="ORF">MB09_09270</name>
</gene>
<dbReference type="RefSeq" id="WP_045080615.1">
    <property type="nucleotide sequence ID" value="NZ_JSVU01000005.1"/>
</dbReference>
<evidence type="ECO:0000256" key="4">
    <source>
        <dbReference type="SAM" id="Phobius"/>
    </source>
</evidence>
<feature type="transmembrane region" description="Helical" evidence="4">
    <location>
        <begin position="149"/>
        <end position="175"/>
    </location>
</feature>
<name>A0ABR5DHJ6_9FLAO</name>
<dbReference type="Gene3D" id="1.10.10.60">
    <property type="entry name" value="Homeodomain-like"/>
    <property type="match status" value="2"/>
</dbReference>
<dbReference type="PROSITE" id="PS01124">
    <property type="entry name" value="HTH_ARAC_FAMILY_2"/>
    <property type="match status" value="1"/>
</dbReference>
<dbReference type="SUPFAM" id="SSF46689">
    <property type="entry name" value="Homeodomain-like"/>
    <property type="match status" value="1"/>
</dbReference>
<evidence type="ECO:0000256" key="1">
    <source>
        <dbReference type="ARBA" id="ARBA00023015"/>
    </source>
</evidence>
<evidence type="ECO:0000256" key="2">
    <source>
        <dbReference type="ARBA" id="ARBA00023125"/>
    </source>
</evidence>
<feature type="transmembrane region" description="Helical" evidence="4">
    <location>
        <begin position="187"/>
        <end position="207"/>
    </location>
</feature>
<accession>A0ABR5DHJ6</accession>
<keyword evidence="7" id="KW-1185">Reference proteome</keyword>
<evidence type="ECO:0000256" key="3">
    <source>
        <dbReference type="ARBA" id="ARBA00023163"/>
    </source>
</evidence>
<keyword evidence="2" id="KW-0238">DNA-binding</keyword>
<dbReference type="PANTHER" id="PTHR43280">
    <property type="entry name" value="ARAC-FAMILY TRANSCRIPTIONAL REGULATOR"/>
    <property type="match status" value="1"/>
</dbReference>
<sequence>MLKILQIIILLQGVFLIVALMANREKYQKPTFWLLIGSIASIIFYIIGDDDNGFFEEKVDWFFFDSSLFITFLLLFVMYFVSQREVFKPRHLLFFLPNLLYFIIELYEKYNAAEDIMLVEIIELLVELGFLSYLLFTIWAILKSDRKKWMAFFIFPLALLMGLSLANEILGWFNIGQIPYFSNPENNALTLIIIAFLFYFMAWKLVVSPSEIVPFAKIKKYRTSGLKEDLVESYTKKITAFMEEEKGFMDSKLSLTSLGERLQIPKQYISEILNTHMNTNFQDFVNGYRVEAFLERMDDAHYSNFSLLGIASEVGFSSKSNFYATFKKHKGVTPTEYRKSLK</sequence>
<dbReference type="Pfam" id="PF12833">
    <property type="entry name" value="HTH_18"/>
    <property type="match status" value="1"/>
</dbReference>
<feature type="transmembrane region" description="Helical" evidence="4">
    <location>
        <begin position="92"/>
        <end position="110"/>
    </location>
</feature>
<dbReference type="EMBL" id="JSVU01000005">
    <property type="protein sequence ID" value="KJJ38239.1"/>
    <property type="molecule type" value="Genomic_DNA"/>
</dbReference>
<feature type="transmembrane region" description="Helical" evidence="4">
    <location>
        <begin position="6"/>
        <end position="23"/>
    </location>
</feature>
<dbReference type="SMART" id="SM00342">
    <property type="entry name" value="HTH_ARAC"/>
    <property type="match status" value="1"/>
</dbReference>
<protein>
    <recommendedName>
        <fullName evidence="5">HTH araC/xylS-type domain-containing protein</fullName>
    </recommendedName>
</protein>
<feature type="transmembrane region" description="Helical" evidence="4">
    <location>
        <begin position="30"/>
        <end position="47"/>
    </location>
</feature>
<dbReference type="InterPro" id="IPR020449">
    <property type="entry name" value="Tscrpt_reg_AraC-type_HTH"/>
</dbReference>
<keyword evidence="1" id="KW-0805">Transcription regulation</keyword>
<keyword evidence="4" id="KW-0472">Membrane</keyword>
<dbReference type="PRINTS" id="PR00032">
    <property type="entry name" value="HTHARAC"/>
</dbReference>
<proteinExistence type="predicted"/>
<organism evidence="6 7">
    <name type="scientific">Aequorivita vladivostokensis</name>
    <dbReference type="NCBI Taxonomy" id="171194"/>
    <lineage>
        <taxon>Bacteria</taxon>
        <taxon>Pseudomonadati</taxon>
        <taxon>Bacteroidota</taxon>
        <taxon>Flavobacteriia</taxon>
        <taxon>Flavobacteriales</taxon>
        <taxon>Flavobacteriaceae</taxon>
        <taxon>Aequorivita</taxon>
    </lineage>
</organism>
<comment type="caution">
    <text evidence="6">The sequence shown here is derived from an EMBL/GenBank/DDBJ whole genome shotgun (WGS) entry which is preliminary data.</text>
</comment>